<evidence type="ECO:0000313" key="3">
    <source>
        <dbReference type="Proteomes" id="UP000596742"/>
    </source>
</evidence>
<dbReference type="Proteomes" id="UP000596742">
    <property type="component" value="Unassembled WGS sequence"/>
</dbReference>
<sequence length="193" mass="22377">MIPDKSRLMKLLLLRKDSKSVILSVCREMLKPGQQADLSTIAKILDMLNKVYQQHLEKEVLILAGEIPATDFNHAQVIVDQSEMYTHVFSEFEDNREIKYKFKVAVLIEYIRSLSQCNIPVQHYLYELIINILVRNNCFYQLHQFLQYHVLADSKPLACLMLSLEHVYAPAHQLALDMLQGPVFTVLCCLRNV</sequence>
<dbReference type="AlphaFoldDB" id="A0A8B6HM81"/>
<evidence type="ECO:0000259" key="1">
    <source>
        <dbReference type="Pfam" id="PF07035"/>
    </source>
</evidence>
<organism evidence="2 3">
    <name type="scientific">Mytilus galloprovincialis</name>
    <name type="common">Mediterranean mussel</name>
    <dbReference type="NCBI Taxonomy" id="29158"/>
    <lineage>
        <taxon>Eukaryota</taxon>
        <taxon>Metazoa</taxon>
        <taxon>Spiralia</taxon>
        <taxon>Lophotrochozoa</taxon>
        <taxon>Mollusca</taxon>
        <taxon>Bivalvia</taxon>
        <taxon>Autobranchia</taxon>
        <taxon>Pteriomorphia</taxon>
        <taxon>Mytilida</taxon>
        <taxon>Mytiloidea</taxon>
        <taxon>Mytilidae</taxon>
        <taxon>Mytilinae</taxon>
        <taxon>Mytilus</taxon>
    </lineage>
</organism>
<reference evidence="2" key="1">
    <citation type="submission" date="2018-11" db="EMBL/GenBank/DDBJ databases">
        <authorList>
            <person name="Alioto T."/>
            <person name="Alioto T."/>
        </authorList>
    </citation>
    <scope>NUCLEOTIDE SEQUENCE</scope>
</reference>
<dbReference type="PANTHER" id="PTHR12897:SF4">
    <property type="entry name" value="REGULATOR OF MON1-CCZ1 COMPLEX"/>
    <property type="match status" value="1"/>
</dbReference>
<accession>A0A8B6HM81</accession>
<dbReference type="OrthoDB" id="26384at2759"/>
<dbReference type="GO" id="GO:0010506">
    <property type="term" value="P:regulation of autophagy"/>
    <property type="evidence" value="ECO:0007669"/>
    <property type="project" value="InterPro"/>
</dbReference>
<name>A0A8B6HM81_MYTGA</name>
<dbReference type="GO" id="GO:0035658">
    <property type="term" value="C:Mon1-Ccz1 complex"/>
    <property type="evidence" value="ECO:0007669"/>
    <property type="project" value="InterPro"/>
</dbReference>
<dbReference type="Pfam" id="PF07035">
    <property type="entry name" value="RMC1_C"/>
    <property type="match status" value="1"/>
</dbReference>
<feature type="domain" description="Mic1" evidence="1">
    <location>
        <begin position="15"/>
        <end position="180"/>
    </location>
</feature>
<proteinExistence type="predicted"/>
<evidence type="ECO:0000313" key="2">
    <source>
        <dbReference type="EMBL" id="VDI81349.1"/>
    </source>
</evidence>
<keyword evidence="3" id="KW-1185">Reference proteome</keyword>
<dbReference type="InterPro" id="IPR040371">
    <property type="entry name" value="RMC1"/>
</dbReference>
<dbReference type="PANTHER" id="PTHR12897">
    <property type="entry name" value="COLON CANCER-ASSOCIATED PROTEIN MIC1"/>
    <property type="match status" value="1"/>
</dbReference>
<comment type="caution">
    <text evidence="2">The sequence shown here is derived from an EMBL/GenBank/DDBJ whole genome shotgun (WGS) entry which is preliminary data.</text>
</comment>
<protein>
    <recommendedName>
        <fullName evidence="1">Mic1 domain-containing protein</fullName>
    </recommendedName>
</protein>
<dbReference type="GO" id="GO:0031902">
    <property type="term" value="C:late endosome membrane"/>
    <property type="evidence" value="ECO:0007669"/>
    <property type="project" value="TreeGrafter"/>
</dbReference>
<dbReference type="GO" id="GO:0005765">
    <property type="term" value="C:lysosomal membrane"/>
    <property type="evidence" value="ECO:0007669"/>
    <property type="project" value="TreeGrafter"/>
</dbReference>
<dbReference type="InterPro" id="IPR009755">
    <property type="entry name" value="RMC1_C"/>
</dbReference>
<dbReference type="EMBL" id="UYJE01010250">
    <property type="protein sequence ID" value="VDI81349.1"/>
    <property type="molecule type" value="Genomic_DNA"/>
</dbReference>
<gene>
    <name evidence="2" type="ORF">MGAL_10B028749</name>
</gene>